<comment type="similarity">
    <text evidence="6">Belongs to the peptidase M48 family.</text>
</comment>
<dbReference type="GO" id="GO:0004222">
    <property type="term" value="F:metalloendopeptidase activity"/>
    <property type="evidence" value="ECO:0007669"/>
    <property type="project" value="InterPro"/>
</dbReference>
<evidence type="ECO:0000256" key="3">
    <source>
        <dbReference type="ARBA" id="ARBA00022801"/>
    </source>
</evidence>
<dbReference type="Gene3D" id="3.30.2010.10">
    <property type="entry name" value="Metalloproteases ('zincins'), catalytic domain"/>
    <property type="match status" value="1"/>
</dbReference>
<dbReference type="InterPro" id="IPR001915">
    <property type="entry name" value="Peptidase_M48"/>
</dbReference>
<feature type="transmembrane region" description="Helical" evidence="7">
    <location>
        <begin position="252"/>
        <end position="271"/>
    </location>
</feature>
<organism evidence="10 11">
    <name type="scientific">Hansschlegelia plantiphila</name>
    <dbReference type="NCBI Taxonomy" id="374655"/>
    <lineage>
        <taxon>Bacteria</taxon>
        <taxon>Pseudomonadati</taxon>
        <taxon>Pseudomonadota</taxon>
        <taxon>Alphaproteobacteria</taxon>
        <taxon>Hyphomicrobiales</taxon>
        <taxon>Methylopilaceae</taxon>
        <taxon>Hansschlegelia</taxon>
    </lineage>
</organism>
<name>A0A9W6MUL3_9HYPH</name>
<comment type="cofactor">
    <cofactor evidence="6">
        <name>Zn(2+)</name>
        <dbReference type="ChEBI" id="CHEBI:29105"/>
    </cofactor>
    <text evidence="6">Binds 1 zinc ion per subunit.</text>
</comment>
<evidence type="ECO:0000313" key="10">
    <source>
        <dbReference type="EMBL" id="GLK66790.1"/>
    </source>
</evidence>
<sequence length="370" mass="38626">MSSGLGVYFDGRTARRQDVHVELGVTALRIIAPDGRPILDWPFGELREVADPSGGLRLTRDGGAALARLEIRDAALAREIRARAPNLSNGSDRSVDRKVVAWSLAAVVSFVVFGLYGLPALIDRVAPALPWSVDRRMGEALDGQIRLILPVRRGSFACGDGPDERDGRAALDALGERLSGAASLPFPVTIVAVRSDIPNALALPGGPVYLFDGLIARAQSGDEIAGVLAHEIGHVAARDGARRVLQAGGLSFLFGFVLGDFVGGGAAVAVVRALSEASYSRGAESDADAYSVRLMRKLGADPKALGALLTRLAGEDKADGGMVFGYLASHPDAQARRRAIDDAAAGAPPARPLMDGPAFAALKRICGARA</sequence>
<dbReference type="Pfam" id="PF01435">
    <property type="entry name" value="Peptidase_M48"/>
    <property type="match status" value="1"/>
</dbReference>
<keyword evidence="1 6" id="KW-0645">Protease</keyword>
<dbReference type="GO" id="GO:0016020">
    <property type="term" value="C:membrane"/>
    <property type="evidence" value="ECO:0007669"/>
    <property type="project" value="TreeGrafter"/>
</dbReference>
<dbReference type="AlphaFoldDB" id="A0A9W6MUL3"/>
<comment type="caution">
    <text evidence="10">The sequence shown here is derived from an EMBL/GenBank/DDBJ whole genome shotgun (WGS) entry which is preliminary data.</text>
</comment>
<evidence type="ECO:0000256" key="6">
    <source>
        <dbReference type="RuleBase" id="RU003983"/>
    </source>
</evidence>
<evidence type="ECO:0000256" key="4">
    <source>
        <dbReference type="ARBA" id="ARBA00022833"/>
    </source>
</evidence>
<proteinExistence type="inferred from homology"/>
<dbReference type="Pfam" id="PF23368">
    <property type="entry name" value="DUF7092"/>
    <property type="match status" value="1"/>
</dbReference>
<dbReference type="CDD" id="cd07332">
    <property type="entry name" value="M48C_Oma1_like"/>
    <property type="match status" value="1"/>
</dbReference>
<evidence type="ECO:0000256" key="1">
    <source>
        <dbReference type="ARBA" id="ARBA00022670"/>
    </source>
</evidence>
<keyword evidence="7" id="KW-1133">Transmembrane helix</keyword>
<gene>
    <name evidence="10" type="ORF">GCM10008179_04280</name>
</gene>
<feature type="domain" description="DUF7092" evidence="9">
    <location>
        <begin position="6"/>
        <end position="78"/>
    </location>
</feature>
<feature type="transmembrane region" description="Helical" evidence="7">
    <location>
        <begin position="99"/>
        <end position="122"/>
    </location>
</feature>
<dbReference type="PANTHER" id="PTHR22726">
    <property type="entry name" value="METALLOENDOPEPTIDASE OMA1"/>
    <property type="match status" value="1"/>
</dbReference>
<accession>A0A9W6MUL3</accession>
<dbReference type="Proteomes" id="UP001143372">
    <property type="component" value="Unassembled WGS sequence"/>
</dbReference>
<evidence type="ECO:0000256" key="2">
    <source>
        <dbReference type="ARBA" id="ARBA00022723"/>
    </source>
</evidence>
<keyword evidence="5 6" id="KW-0482">Metalloprotease</keyword>
<evidence type="ECO:0000259" key="9">
    <source>
        <dbReference type="Pfam" id="PF23368"/>
    </source>
</evidence>
<dbReference type="InterPro" id="IPR055518">
    <property type="entry name" value="DUF7092"/>
</dbReference>
<dbReference type="GO" id="GO:0051603">
    <property type="term" value="P:proteolysis involved in protein catabolic process"/>
    <property type="evidence" value="ECO:0007669"/>
    <property type="project" value="TreeGrafter"/>
</dbReference>
<keyword evidence="7" id="KW-0472">Membrane</keyword>
<evidence type="ECO:0000313" key="11">
    <source>
        <dbReference type="Proteomes" id="UP001143372"/>
    </source>
</evidence>
<evidence type="ECO:0000256" key="7">
    <source>
        <dbReference type="SAM" id="Phobius"/>
    </source>
</evidence>
<reference evidence="10" key="2">
    <citation type="submission" date="2023-01" db="EMBL/GenBank/DDBJ databases">
        <authorList>
            <person name="Sun Q."/>
            <person name="Evtushenko L."/>
        </authorList>
    </citation>
    <scope>NUCLEOTIDE SEQUENCE</scope>
    <source>
        <strain evidence="10">VKM B-2347</strain>
    </source>
</reference>
<keyword evidence="2" id="KW-0479">Metal-binding</keyword>
<evidence type="ECO:0000256" key="5">
    <source>
        <dbReference type="ARBA" id="ARBA00023049"/>
    </source>
</evidence>
<protein>
    <submittedName>
        <fullName evidence="10">Metalloendopeptidase</fullName>
    </submittedName>
</protein>
<dbReference type="InterPro" id="IPR051156">
    <property type="entry name" value="Mito/Outer_Membr_Metalloprot"/>
</dbReference>
<keyword evidence="4 6" id="KW-0862">Zinc</keyword>
<keyword evidence="7" id="KW-0812">Transmembrane</keyword>
<reference evidence="10" key="1">
    <citation type="journal article" date="2014" name="Int. J. Syst. Evol. Microbiol.">
        <title>Complete genome sequence of Corynebacterium casei LMG S-19264T (=DSM 44701T), isolated from a smear-ripened cheese.</title>
        <authorList>
            <consortium name="US DOE Joint Genome Institute (JGI-PGF)"/>
            <person name="Walter F."/>
            <person name="Albersmeier A."/>
            <person name="Kalinowski J."/>
            <person name="Ruckert C."/>
        </authorList>
    </citation>
    <scope>NUCLEOTIDE SEQUENCE</scope>
    <source>
        <strain evidence="10">VKM B-2347</strain>
    </source>
</reference>
<feature type="domain" description="Peptidase M48" evidence="8">
    <location>
        <begin position="170"/>
        <end position="342"/>
    </location>
</feature>
<dbReference type="GO" id="GO:0046872">
    <property type="term" value="F:metal ion binding"/>
    <property type="evidence" value="ECO:0007669"/>
    <property type="project" value="UniProtKB-KW"/>
</dbReference>
<dbReference type="EMBL" id="BSFI01000002">
    <property type="protein sequence ID" value="GLK66790.1"/>
    <property type="molecule type" value="Genomic_DNA"/>
</dbReference>
<keyword evidence="11" id="KW-1185">Reference proteome</keyword>
<keyword evidence="3 6" id="KW-0378">Hydrolase</keyword>
<evidence type="ECO:0000259" key="8">
    <source>
        <dbReference type="Pfam" id="PF01435"/>
    </source>
</evidence>
<dbReference type="PANTHER" id="PTHR22726:SF1">
    <property type="entry name" value="METALLOENDOPEPTIDASE OMA1, MITOCHONDRIAL"/>
    <property type="match status" value="1"/>
</dbReference>
<dbReference type="RefSeq" id="WP_271167050.1">
    <property type="nucleotide sequence ID" value="NZ_BSFI01000002.1"/>
</dbReference>